<keyword evidence="4 6" id="KW-0067">ATP-binding</keyword>
<dbReference type="NCBIfam" id="NF008453">
    <property type="entry name" value="PRK11308.1"/>
    <property type="match status" value="2"/>
</dbReference>
<feature type="domain" description="ABC transporter" evidence="5">
    <location>
        <begin position="288"/>
        <end position="536"/>
    </location>
</feature>
<comment type="caution">
    <text evidence="6">The sequence shown here is derived from an EMBL/GenBank/DDBJ whole genome shotgun (WGS) entry which is preliminary data.</text>
</comment>
<dbReference type="InterPro" id="IPR003593">
    <property type="entry name" value="AAA+_ATPase"/>
</dbReference>
<dbReference type="SUPFAM" id="SSF52540">
    <property type="entry name" value="P-loop containing nucleoside triphosphate hydrolases"/>
    <property type="match status" value="2"/>
</dbReference>
<dbReference type="Pfam" id="PF00005">
    <property type="entry name" value="ABC_tran"/>
    <property type="match status" value="2"/>
</dbReference>
<dbReference type="GO" id="GO:0005524">
    <property type="term" value="F:ATP binding"/>
    <property type="evidence" value="ECO:0007669"/>
    <property type="project" value="UniProtKB-KW"/>
</dbReference>
<protein>
    <submittedName>
        <fullName evidence="6">ABC transporter ATP-binding protein</fullName>
    </submittedName>
</protein>
<evidence type="ECO:0000256" key="4">
    <source>
        <dbReference type="ARBA" id="ARBA00022840"/>
    </source>
</evidence>
<dbReference type="SMART" id="SM00382">
    <property type="entry name" value="AAA"/>
    <property type="match status" value="2"/>
</dbReference>
<keyword evidence="7" id="KW-1185">Reference proteome</keyword>
<evidence type="ECO:0000313" key="6">
    <source>
        <dbReference type="EMBL" id="GAA4766744.1"/>
    </source>
</evidence>
<dbReference type="PROSITE" id="PS00211">
    <property type="entry name" value="ABC_TRANSPORTER_1"/>
    <property type="match status" value="2"/>
</dbReference>
<gene>
    <name evidence="6" type="ORF">GCM10023351_07580</name>
</gene>
<reference evidence="7" key="1">
    <citation type="journal article" date="2019" name="Int. J. Syst. Evol. Microbiol.">
        <title>The Global Catalogue of Microorganisms (GCM) 10K type strain sequencing project: providing services to taxonomists for standard genome sequencing and annotation.</title>
        <authorList>
            <consortium name="The Broad Institute Genomics Platform"/>
            <consortium name="The Broad Institute Genome Sequencing Center for Infectious Disease"/>
            <person name="Wu L."/>
            <person name="Ma J."/>
        </authorList>
    </citation>
    <scope>NUCLEOTIDE SEQUENCE [LARGE SCALE GENOMIC DNA]</scope>
    <source>
        <strain evidence="7">JCM 18537</strain>
    </source>
</reference>
<dbReference type="InterPro" id="IPR050319">
    <property type="entry name" value="ABC_transp_ATP-bind"/>
</dbReference>
<dbReference type="PANTHER" id="PTHR43776:SF7">
    <property type="entry name" value="D,D-DIPEPTIDE TRANSPORT ATP-BINDING PROTEIN DDPF-RELATED"/>
    <property type="match status" value="1"/>
</dbReference>
<dbReference type="InterPro" id="IPR027417">
    <property type="entry name" value="P-loop_NTPase"/>
</dbReference>
<dbReference type="PANTHER" id="PTHR43776">
    <property type="entry name" value="TRANSPORT ATP-BINDING PROTEIN"/>
    <property type="match status" value="1"/>
</dbReference>
<dbReference type="Proteomes" id="UP001501645">
    <property type="component" value="Unassembled WGS sequence"/>
</dbReference>
<dbReference type="InterPro" id="IPR017871">
    <property type="entry name" value="ABC_transporter-like_CS"/>
</dbReference>
<keyword evidence="3" id="KW-0547">Nucleotide-binding</keyword>
<evidence type="ECO:0000259" key="5">
    <source>
        <dbReference type="PROSITE" id="PS50893"/>
    </source>
</evidence>
<keyword evidence="2" id="KW-0813">Transport</keyword>
<dbReference type="EMBL" id="BAABKO010000001">
    <property type="protein sequence ID" value="GAA4766744.1"/>
    <property type="molecule type" value="Genomic_DNA"/>
</dbReference>
<dbReference type="InterPro" id="IPR003439">
    <property type="entry name" value="ABC_transporter-like_ATP-bd"/>
</dbReference>
<sequence>MTDTALLEVEDLTVRYATAGDDVVALDRVSLRLARGERLAVIGESGSGKSTLTHVLLGILSRNAHVNAARAELDGVDLLGGLTEKQWNELRRSRVAYIPQDPNIALNPVQQIGRQLDEALRLSPQKVEKLRRRDEALALLTRVGIADAERVYASYPHQVSGGQRQRVLIAIALVGRPQLIIADEPTSGLDVTVQKTVLDALDELVTETGVSLILVTHDLAVARRRSDRLIVLQHGRIVEDGATVAVTDRPQHAYTRRLLDAVPSLHAGKLSPTPGVPGPAAPHEEGGLVARDLVKTYVRRDARLGKIVTPAVRGVGFTIEPGSTYGLVGESGSGKSTLARIVAGIDRADEGSVLFRGQDVAQARGADLRTLRTRIQYVFQNPYTSLNPRWRIRDVVAEPLRGFKVATGAELERRVREALDVVGLPSAVAGRTPSELSGGQRQRVAIARSIVLKPELIVLDEPVSALDVSVQAQIMQLLIDLQYEFGAAYLFISHDLAVIRELSDRVGVLRAGELLEEGPVGEVFADPQHDYTRRLVDSIPQFA</sequence>
<dbReference type="NCBIfam" id="NF007739">
    <property type="entry name" value="PRK10419.1"/>
    <property type="match status" value="2"/>
</dbReference>
<feature type="domain" description="ABC transporter" evidence="5">
    <location>
        <begin position="7"/>
        <end position="259"/>
    </location>
</feature>
<dbReference type="CDD" id="cd03257">
    <property type="entry name" value="ABC_NikE_OppD_transporters"/>
    <property type="match status" value="2"/>
</dbReference>
<dbReference type="PROSITE" id="PS50893">
    <property type="entry name" value="ABC_TRANSPORTER_2"/>
    <property type="match status" value="2"/>
</dbReference>
<evidence type="ECO:0000256" key="2">
    <source>
        <dbReference type="ARBA" id="ARBA00022448"/>
    </source>
</evidence>
<evidence type="ECO:0000256" key="3">
    <source>
        <dbReference type="ARBA" id="ARBA00022741"/>
    </source>
</evidence>
<dbReference type="RefSeq" id="WP_345436099.1">
    <property type="nucleotide sequence ID" value="NZ_BAABKO010000001.1"/>
</dbReference>
<comment type="similarity">
    <text evidence="1">Belongs to the ABC transporter superfamily.</text>
</comment>
<dbReference type="Pfam" id="PF08352">
    <property type="entry name" value="oligo_HPY"/>
    <property type="match status" value="2"/>
</dbReference>
<accession>A0ABP8ZWD2</accession>
<evidence type="ECO:0000313" key="7">
    <source>
        <dbReference type="Proteomes" id="UP001501645"/>
    </source>
</evidence>
<evidence type="ECO:0000256" key="1">
    <source>
        <dbReference type="ARBA" id="ARBA00005417"/>
    </source>
</evidence>
<proteinExistence type="inferred from homology"/>
<name>A0ABP8ZWD2_9MICO</name>
<dbReference type="InterPro" id="IPR013563">
    <property type="entry name" value="Oligopep_ABC_C"/>
</dbReference>
<dbReference type="Gene3D" id="3.40.50.300">
    <property type="entry name" value="P-loop containing nucleotide triphosphate hydrolases"/>
    <property type="match status" value="2"/>
</dbReference>
<organism evidence="6 7">
    <name type="scientific">Microbacterium gilvum</name>
    <dbReference type="NCBI Taxonomy" id="1336204"/>
    <lineage>
        <taxon>Bacteria</taxon>
        <taxon>Bacillati</taxon>
        <taxon>Actinomycetota</taxon>
        <taxon>Actinomycetes</taxon>
        <taxon>Micrococcales</taxon>
        <taxon>Microbacteriaceae</taxon>
        <taxon>Microbacterium</taxon>
    </lineage>
</organism>